<evidence type="ECO:0000256" key="2">
    <source>
        <dbReference type="ARBA" id="ARBA00022763"/>
    </source>
</evidence>
<dbReference type="InterPro" id="IPR005122">
    <property type="entry name" value="Uracil-DNA_glycosylase-like"/>
</dbReference>
<dbReference type="GO" id="GO:0097510">
    <property type="term" value="P:base-excision repair, AP site formation via deaminated base removal"/>
    <property type="evidence" value="ECO:0007669"/>
    <property type="project" value="TreeGrafter"/>
</dbReference>
<dbReference type="NCBIfam" id="TIGR00628">
    <property type="entry name" value="ung"/>
    <property type="match status" value="1"/>
</dbReference>
<dbReference type="NCBIfam" id="NF003588">
    <property type="entry name" value="PRK05254.1-1"/>
    <property type="match status" value="1"/>
</dbReference>
<dbReference type="FunFam" id="3.40.470.10:FF:000007">
    <property type="entry name" value="Uracil-DNA glycosylase"/>
    <property type="match status" value="1"/>
</dbReference>
<reference evidence="12" key="1">
    <citation type="submission" date="2022-07" db="EMBL/GenBank/DDBJ databases">
        <title>Phylogenomic reconstructions and comparative analyses of Kickxellomycotina fungi.</title>
        <authorList>
            <person name="Reynolds N.K."/>
            <person name="Stajich J.E."/>
            <person name="Barry K."/>
            <person name="Grigoriev I.V."/>
            <person name="Crous P."/>
            <person name="Smith M.E."/>
        </authorList>
    </citation>
    <scope>NUCLEOTIDE SEQUENCE</scope>
    <source>
        <strain evidence="12">BCRC 34381</strain>
    </source>
</reference>
<evidence type="ECO:0000256" key="3">
    <source>
        <dbReference type="ARBA" id="ARBA00022801"/>
    </source>
</evidence>
<dbReference type="NCBIfam" id="NF003592">
    <property type="entry name" value="PRK05254.1-5"/>
    <property type="match status" value="1"/>
</dbReference>
<feature type="compositionally biased region" description="Low complexity" evidence="10">
    <location>
        <begin position="26"/>
        <end position="63"/>
    </location>
</feature>
<evidence type="ECO:0000256" key="4">
    <source>
        <dbReference type="ARBA" id="ARBA00023128"/>
    </source>
</evidence>
<evidence type="ECO:0000256" key="10">
    <source>
        <dbReference type="SAM" id="MobiDB-lite"/>
    </source>
</evidence>
<feature type="compositionally biased region" description="Low complexity" evidence="10">
    <location>
        <begin position="1"/>
        <end position="11"/>
    </location>
</feature>
<organism evidence="12 13">
    <name type="scientific">Coemansia biformis</name>
    <dbReference type="NCBI Taxonomy" id="1286918"/>
    <lineage>
        <taxon>Eukaryota</taxon>
        <taxon>Fungi</taxon>
        <taxon>Fungi incertae sedis</taxon>
        <taxon>Zoopagomycota</taxon>
        <taxon>Kickxellomycotina</taxon>
        <taxon>Kickxellomycetes</taxon>
        <taxon>Kickxellales</taxon>
        <taxon>Kickxellaceae</taxon>
        <taxon>Coemansia</taxon>
    </lineage>
</organism>
<dbReference type="SUPFAM" id="SSF52141">
    <property type="entry name" value="Uracil-DNA glycosylase-like"/>
    <property type="match status" value="1"/>
</dbReference>
<evidence type="ECO:0000313" key="13">
    <source>
        <dbReference type="Proteomes" id="UP001143981"/>
    </source>
</evidence>
<name>A0A9W7YDP5_9FUNG</name>
<protein>
    <recommendedName>
        <fullName evidence="7 9">Uracil-DNA glycosylase</fullName>
        <shortName evidence="7">UDG</shortName>
        <ecNumber evidence="7 9">3.2.2.27</ecNumber>
    </recommendedName>
</protein>
<dbReference type="PANTHER" id="PTHR11264:SF0">
    <property type="entry name" value="URACIL-DNA GLYCOSYLASE"/>
    <property type="match status" value="1"/>
</dbReference>
<dbReference type="EC" id="3.2.2.27" evidence="7 9"/>
<dbReference type="InterPro" id="IPR002043">
    <property type="entry name" value="UDG_fam1"/>
</dbReference>
<dbReference type="AlphaFoldDB" id="A0A9W7YDP5"/>
<comment type="similarity">
    <text evidence="1 7 9">Belongs to the uracil-DNA glycosylase (UDG) superfamily. UNG family.</text>
</comment>
<dbReference type="InterPro" id="IPR036895">
    <property type="entry name" value="Uracil-DNA_glycosylase-like_sf"/>
</dbReference>
<comment type="function">
    <text evidence="7 9">Excises uracil residues from the DNA which can arise as a result of misincorporation of dUMP residues by DNA polymerase or due to deamination of cytosine.</text>
</comment>
<keyword evidence="5 7" id="KW-0234">DNA repair</keyword>
<feature type="active site" description="Proton acceptor" evidence="7 8">
    <location>
        <position position="148"/>
    </location>
</feature>
<keyword evidence="3 7" id="KW-0378">Hydrolase</keyword>
<comment type="caution">
    <text evidence="12">The sequence shown here is derived from an EMBL/GenBank/DDBJ whole genome shotgun (WGS) entry which is preliminary data.</text>
</comment>
<dbReference type="Gene3D" id="3.40.470.10">
    <property type="entry name" value="Uracil-DNA glycosylase-like domain"/>
    <property type="match status" value="1"/>
</dbReference>
<keyword evidence="2 7" id="KW-0227">DNA damage</keyword>
<keyword evidence="13" id="KW-1185">Reference proteome</keyword>
<evidence type="ECO:0000256" key="6">
    <source>
        <dbReference type="ARBA" id="ARBA00023242"/>
    </source>
</evidence>
<dbReference type="NCBIfam" id="NF003589">
    <property type="entry name" value="PRK05254.1-2"/>
    <property type="match status" value="1"/>
</dbReference>
<evidence type="ECO:0000256" key="5">
    <source>
        <dbReference type="ARBA" id="ARBA00023204"/>
    </source>
</evidence>
<dbReference type="GO" id="GO:0004844">
    <property type="term" value="F:uracil DNA N-glycosylase activity"/>
    <property type="evidence" value="ECO:0007669"/>
    <property type="project" value="UniProtKB-UniRule"/>
</dbReference>
<dbReference type="OrthoDB" id="10031947at2759"/>
<evidence type="ECO:0000256" key="7">
    <source>
        <dbReference type="HAMAP-Rule" id="MF_03166"/>
    </source>
</evidence>
<keyword evidence="6 7" id="KW-0539">Nucleus</keyword>
<proteinExistence type="inferred from homology"/>
<dbReference type="EMBL" id="JANBOI010000266">
    <property type="protein sequence ID" value="KAJ1732020.1"/>
    <property type="molecule type" value="Genomic_DNA"/>
</dbReference>
<dbReference type="PANTHER" id="PTHR11264">
    <property type="entry name" value="URACIL-DNA GLYCOSYLASE"/>
    <property type="match status" value="1"/>
</dbReference>
<comment type="catalytic activity">
    <reaction evidence="7 9">
        <text>Hydrolyzes single-stranded DNA or mismatched double-stranded DNA and polynucleotides, releasing free uracil.</text>
        <dbReference type="EC" id="3.2.2.27"/>
    </reaction>
</comment>
<evidence type="ECO:0000259" key="11">
    <source>
        <dbReference type="SMART" id="SM00986"/>
    </source>
</evidence>
<evidence type="ECO:0000313" key="12">
    <source>
        <dbReference type="EMBL" id="KAJ1732020.1"/>
    </source>
</evidence>
<dbReference type="NCBIfam" id="NF003591">
    <property type="entry name" value="PRK05254.1-4"/>
    <property type="match status" value="1"/>
</dbReference>
<dbReference type="SMART" id="SM00987">
    <property type="entry name" value="UreE_C"/>
    <property type="match status" value="1"/>
</dbReference>
<sequence length="323" mass="35244">MTAAPTTAPTADGRRAKRKTLDSYFGAPAGKKAAASSKPAGEAAPAASKAPRAAAAKAAPAAAAEDDAEDSTVELDKDEYGLELATVDASWLPHLRAELAKPYFKQLKRFLREEHQKGKQIFPPARDLYSWTRFAPLDRVRVVILGQDPYHGPGQAHGLAFSVRPGVRVPPSLANMYRALKNDFDDFAAPKHGYLGGWAQQGVLLLNAALSVEAHKANSHSGKGWEQLTDRVVELVNRRRENVVFMLWGSHAQKKGARVDRKRHLVLTTVHPSPLSAHRGFLTAGHFRRANEYLIEHGLEPIEWSRLPAEEADPLEPDAAASA</sequence>
<dbReference type="Pfam" id="PF03167">
    <property type="entry name" value="UDG"/>
    <property type="match status" value="1"/>
</dbReference>
<evidence type="ECO:0000256" key="1">
    <source>
        <dbReference type="ARBA" id="ARBA00008184"/>
    </source>
</evidence>
<dbReference type="PROSITE" id="PS00130">
    <property type="entry name" value="U_DNA_GLYCOSYLASE"/>
    <property type="match status" value="1"/>
</dbReference>
<dbReference type="HAMAP" id="MF_00148">
    <property type="entry name" value="UDG"/>
    <property type="match status" value="1"/>
</dbReference>
<evidence type="ECO:0000256" key="9">
    <source>
        <dbReference type="RuleBase" id="RU003780"/>
    </source>
</evidence>
<comment type="subcellular location">
    <subcellularLocation>
        <location evidence="7">Mitochondrion</location>
    </subcellularLocation>
    <subcellularLocation>
        <location evidence="7">Nucleus</location>
    </subcellularLocation>
</comment>
<dbReference type="InterPro" id="IPR018085">
    <property type="entry name" value="Ura-DNA_Glyclase_AS"/>
</dbReference>
<dbReference type="GO" id="GO:0005739">
    <property type="term" value="C:mitochondrion"/>
    <property type="evidence" value="ECO:0007669"/>
    <property type="project" value="UniProtKB-SubCell"/>
</dbReference>
<dbReference type="Proteomes" id="UP001143981">
    <property type="component" value="Unassembled WGS sequence"/>
</dbReference>
<evidence type="ECO:0000256" key="8">
    <source>
        <dbReference type="PROSITE-ProRule" id="PRU10072"/>
    </source>
</evidence>
<keyword evidence="12" id="KW-0326">Glycosidase</keyword>
<feature type="domain" description="Uracil-DNA glycosylase-like" evidence="11">
    <location>
        <begin position="133"/>
        <end position="294"/>
    </location>
</feature>
<feature type="compositionally biased region" description="Acidic residues" evidence="10">
    <location>
        <begin position="64"/>
        <end position="73"/>
    </location>
</feature>
<feature type="region of interest" description="Disordered" evidence="10">
    <location>
        <begin position="1"/>
        <end position="73"/>
    </location>
</feature>
<accession>A0A9W7YDP5</accession>
<gene>
    <name evidence="7 12" type="primary">UNG1</name>
    <name evidence="12" type="ORF">LPJ61_002244</name>
</gene>
<dbReference type="CDD" id="cd10027">
    <property type="entry name" value="UDG-F1-like"/>
    <property type="match status" value="1"/>
</dbReference>
<dbReference type="SMART" id="SM00986">
    <property type="entry name" value="UDG"/>
    <property type="match status" value="1"/>
</dbReference>
<dbReference type="GO" id="GO:0005634">
    <property type="term" value="C:nucleus"/>
    <property type="evidence" value="ECO:0007669"/>
    <property type="project" value="UniProtKB-SubCell"/>
</dbReference>
<keyword evidence="4 7" id="KW-0496">Mitochondrion</keyword>